<keyword evidence="2" id="KW-0812">Transmembrane</keyword>
<sequence>MNVELKQKTGMASPSPQAQNPDRNGVQAGLVVTALGVLYLIYLAIYLPFLPMAGGTVGHDYGLHFPNLLTGFYWHLQNGLFAIPWFSPSQCGGFPYFPDPNVAYVSVPQFLVFVVSPMRAVQVTFLLFSLTGLVGCYILMRRGFRSSRVAAVLAAGLFLFNGFFSARMLVGHLTFHAFALTPLMIAALLPGLPDRHGSSQSRFRLARAGFAVRACIAGLCLAYMFQSGMVHGIPPVLLATVIIILIHALCFGWNWQPWLLLAAAGLLSLALCAGKLVSELALLSNFPRDDYPLPGIVGLWTALRAILQALFLSPPEDAAEIVTNSMWLLERHEWEYGVSIGAALVLVAVAAAFVSRRRHLEPLATDRVLVLCGILLLLLLPIAINWYQPTWNGLLKSLPYFGNSSNLLRFFSTYIPVVIVVVGLAMDRLPIGGSSIRLLLAGGGLCAMVLQTIGTDRSYYAEKAYPIAPVEAAYARASATRTIPRIEAIGGNSDRPSITSNDAMIDGISQRYCYQPLLGYQLEKFPVASLRSGPVIDPARQDINLKNPACYVFPAENSCKPGDHFKIAELDKAVAFLAYRPFAFEQPLRQKLATWLSLIAMIGVIATLFAASAVALMKRTARR</sequence>
<feature type="region of interest" description="Disordered" evidence="1">
    <location>
        <begin position="1"/>
        <end position="21"/>
    </location>
</feature>
<evidence type="ECO:0000313" key="4">
    <source>
        <dbReference type="Proteomes" id="UP000521227"/>
    </source>
</evidence>
<feature type="transmembrane region" description="Helical" evidence="2">
    <location>
        <begin position="438"/>
        <end position="454"/>
    </location>
</feature>
<keyword evidence="2" id="KW-1133">Transmembrane helix</keyword>
<feature type="transmembrane region" description="Helical" evidence="2">
    <location>
        <begin position="407"/>
        <end position="426"/>
    </location>
</feature>
<feature type="transmembrane region" description="Helical" evidence="2">
    <location>
        <begin position="336"/>
        <end position="356"/>
    </location>
</feature>
<feature type="transmembrane region" description="Helical" evidence="2">
    <location>
        <begin position="258"/>
        <end position="277"/>
    </location>
</feature>
<feature type="transmembrane region" description="Helical" evidence="2">
    <location>
        <begin position="149"/>
        <end position="169"/>
    </location>
</feature>
<feature type="transmembrane region" description="Helical" evidence="2">
    <location>
        <begin position="232"/>
        <end position="251"/>
    </location>
</feature>
<feature type="compositionally biased region" description="Polar residues" evidence="1">
    <location>
        <begin position="10"/>
        <end position="21"/>
    </location>
</feature>
<comment type="caution">
    <text evidence="3">The sequence shown here is derived from an EMBL/GenBank/DDBJ whole genome shotgun (WGS) entry which is preliminary data.</text>
</comment>
<feature type="transmembrane region" description="Helical" evidence="2">
    <location>
        <begin position="28"/>
        <end position="49"/>
    </location>
</feature>
<evidence type="ECO:0008006" key="5">
    <source>
        <dbReference type="Google" id="ProtNLM"/>
    </source>
</evidence>
<feature type="transmembrane region" description="Helical" evidence="2">
    <location>
        <begin position="120"/>
        <end position="140"/>
    </location>
</feature>
<name>A0A840N5I2_9BRAD</name>
<feature type="transmembrane region" description="Helical" evidence="2">
    <location>
        <begin position="175"/>
        <end position="193"/>
    </location>
</feature>
<accession>A0A840N5I2</accession>
<reference evidence="3 4" key="1">
    <citation type="submission" date="2020-08" db="EMBL/GenBank/DDBJ databases">
        <title>Genomic Encyclopedia of Type Strains, Phase IV (KMG-IV): sequencing the most valuable type-strain genomes for metagenomic binning, comparative biology and taxonomic classification.</title>
        <authorList>
            <person name="Goeker M."/>
        </authorList>
    </citation>
    <scope>NUCLEOTIDE SEQUENCE [LARGE SCALE GENOMIC DNA]</scope>
    <source>
        <strain evidence="3 4">DSM 17498</strain>
    </source>
</reference>
<evidence type="ECO:0000313" key="3">
    <source>
        <dbReference type="EMBL" id="MBB5054440.1"/>
    </source>
</evidence>
<protein>
    <recommendedName>
        <fullName evidence="5">YfhO family protein</fullName>
    </recommendedName>
</protein>
<feature type="transmembrane region" description="Helical" evidence="2">
    <location>
        <begin position="592"/>
        <end position="617"/>
    </location>
</feature>
<dbReference type="Proteomes" id="UP000521227">
    <property type="component" value="Unassembled WGS sequence"/>
</dbReference>
<keyword evidence="2" id="KW-0472">Membrane</keyword>
<dbReference type="AlphaFoldDB" id="A0A840N5I2"/>
<evidence type="ECO:0000256" key="2">
    <source>
        <dbReference type="SAM" id="Phobius"/>
    </source>
</evidence>
<proteinExistence type="predicted"/>
<feature type="transmembrane region" description="Helical" evidence="2">
    <location>
        <begin position="368"/>
        <end position="387"/>
    </location>
</feature>
<dbReference type="EMBL" id="JACHIJ010000007">
    <property type="protein sequence ID" value="MBB5054440.1"/>
    <property type="molecule type" value="Genomic_DNA"/>
</dbReference>
<gene>
    <name evidence="3" type="ORF">HNQ36_004442</name>
</gene>
<feature type="transmembrane region" description="Helical" evidence="2">
    <location>
        <begin position="205"/>
        <end position="226"/>
    </location>
</feature>
<organism evidence="3 4">
    <name type="scientific">Afipia massiliensis</name>
    <dbReference type="NCBI Taxonomy" id="211460"/>
    <lineage>
        <taxon>Bacteria</taxon>
        <taxon>Pseudomonadati</taxon>
        <taxon>Pseudomonadota</taxon>
        <taxon>Alphaproteobacteria</taxon>
        <taxon>Hyphomicrobiales</taxon>
        <taxon>Nitrobacteraceae</taxon>
        <taxon>Afipia</taxon>
    </lineage>
</organism>
<evidence type="ECO:0000256" key="1">
    <source>
        <dbReference type="SAM" id="MobiDB-lite"/>
    </source>
</evidence>
<dbReference type="RefSeq" id="WP_184088684.1">
    <property type="nucleotide sequence ID" value="NZ_JACHIJ010000007.1"/>
</dbReference>